<name>G7UTL4_PSEUP</name>
<dbReference type="Proteomes" id="UP000005870">
    <property type="component" value="Chromosome"/>
</dbReference>
<dbReference type="STRING" id="1045855.DSC_01310"/>
<accession>G7UTL4</accession>
<organism evidence="1 2">
    <name type="scientific">Pseudoxanthomonas spadix (strain BD-a59)</name>
    <dbReference type="NCBI Taxonomy" id="1045855"/>
    <lineage>
        <taxon>Bacteria</taxon>
        <taxon>Pseudomonadati</taxon>
        <taxon>Pseudomonadota</taxon>
        <taxon>Gammaproteobacteria</taxon>
        <taxon>Lysobacterales</taxon>
        <taxon>Lysobacteraceae</taxon>
        <taxon>Pseudoxanthomonas</taxon>
    </lineage>
</organism>
<sequence length="88" mass="9436">MAAMCGFPLLRGWNGGADTREAVRGVWFDRTQGIAGLHAALAGDCRMGRHMGATGGCGRAYSVMRGCWVAGWYGRLHQQPIDGGLQVR</sequence>
<proteinExistence type="predicted"/>
<dbReference type="AlphaFoldDB" id="G7UTL4"/>
<reference evidence="1 2" key="1">
    <citation type="journal article" date="2012" name="J. Bacteriol.">
        <title>Complete Genome Sequence of the BTEX-Degrading Bacterium Pseudoxanthomonas spadix BD-a59.</title>
        <authorList>
            <person name="Lee S.H."/>
            <person name="Jin H.M."/>
            <person name="Lee H.J."/>
            <person name="Kim J.M."/>
            <person name="Jeon C.O."/>
        </authorList>
    </citation>
    <scope>NUCLEOTIDE SEQUENCE [LARGE SCALE GENOMIC DNA]</scope>
    <source>
        <strain evidence="1 2">BD-a59</strain>
    </source>
</reference>
<protein>
    <submittedName>
        <fullName evidence="1">Uncharacterized protein</fullName>
    </submittedName>
</protein>
<keyword evidence="2" id="KW-1185">Reference proteome</keyword>
<dbReference type="HOGENOM" id="CLU_2466730_0_0_6"/>
<dbReference type="EMBL" id="CP003093">
    <property type="protein sequence ID" value="AER54915.1"/>
    <property type="molecule type" value="Genomic_DNA"/>
</dbReference>
<dbReference type="KEGG" id="psd:DSC_01310"/>
<evidence type="ECO:0000313" key="2">
    <source>
        <dbReference type="Proteomes" id="UP000005870"/>
    </source>
</evidence>
<gene>
    <name evidence="1" type="ordered locus">DSC_01310</name>
</gene>
<evidence type="ECO:0000313" key="1">
    <source>
        <dbReference type="EMBL" id="AER54915.1"/>
    </source>
</evidence>